<reference evidence="12 13" key="1">
    <citation type="submission" date="2024-10" db="EMBL/GenBank/DDBJ databases">
        <title>Updated reference genomes for cyclostephanoid diatoms.</title>
        <authorList>
            <person name="Roberts W.R."/>
            <person name="Alverson A.J."/>
        </authorList>
    </citation>
    <scope>NUCLEOTIDE SEQUENCE [LARGE SCALE GENOMIC DNA]</scope>
    <source>
        <strain evidence="12 13">AJA228-03</strain>
    </source>
</reference>
<dbReference type="InterPro" id="IPR031120">
    <property type="entry name" value="HIR1-like"/>
</dbReference>
<feature type="repeat" description="WD" evidence="9">
    <location>
        <begin position="70"/>
        <end position="97"/>
    </location>
</feature>
<feature type="domain" description="Protein HIRA-like C-terminal" evidence="11">
    <location>
        <begin position="1068"/>
        <end position="1310"/>
    </location>
</feature>
<organism evidence="12 13">
    <name type="scientific">Cyclostephanos tholiformis</name>
    <dbReference type="NCBI Taxonomy" id="382380"/>
    <lineage>
        <taxon>Eukaryota</taxon>
        <taxon>Sar</taxon>
        <taxon>Stramenopiles</taxon>
        <taxon>Ochrophyta</taxon>
        <taxon>Bacillariophyta</taxon>
        <taxon>Coscinodiscophyceae</taxon>
        <taxon>Thalassiosirophycidae</taxon>
        <taxon>Stephanodiscales</taxon>
        <taxon>Stephanodiscaceae</taxon>
        <taxon>Cyclostephanos</taxon>
    </lineage>
</organism>
<evidence type="ECO:0000313" key="12">
    <source>
        <dbReference type="EMBL" id="KAL3809721.1"/>
    </source>
</evidence>
<comment type="similarity">
    <text evidence="2">Belongs to the WD repeat HIR1 family.</text>
</comment>
<feature type="compositionally biased region" description="Acidic residues" evidence="10">
    <location>
        <begin position="859"/>
        <end position="871"/>
    </location>
</feature>
<dbReference type="InterPro" id="IPR001680">
    <property type="entry name" value="WD40_rpt"/>
</dbReference>
<dbReference type="PROSITE" id="PS50294">
    <property type="entry name" value="WD_REPEATS_REGION"/>
    <property type="match status" value="2"/>
</dbReference>
<evidence type="ECO:0000256" key="3">
    <source>
        <dbReference type="ARBA" id="ARBA00022574"/>
    </source>
</evidence>
<evidence type="ECO:0000256" key="5">
    <source>
        <dbReference type="ARBA" id="ARBA00022853"/>
    </source>
</evidence>
<evidence type="ECO:0000256" key="10">
    <source>
        <dbReference type="SAM" id="MobiDB-lite"/>
    </source>
</evidence>
<protein>
    <recommendedName>
        <fullName evidence="11">Protein HIRA-like C-terminal domain-containing protein</fullName>
    </recommendedName>
</protein>
<keyword evidence="7" id="KW-0804">Transcription</keyword>
<evidence type="ECO:0000313" key="13">
    <source>
        <dbReference type="Proteomes" id="UP001530377"/>
    </source>
</evidence>
<dbReference type="SMART" id="SM00320">
    <property type="entry name" value="WD40"/>
    <property type="match status" value="4"/>
</dbReference>
<feature type="repeat" description="WD" evidence="9">
    <location>
        <begin position="287"/>
        <end position="318"/>
    </location>
</feature>
<dbReference type="SUPFAM" id="SSF50978">
    <property type="entry name" value="WD40 repeat-like"/>
    <property type="match status" value="1"/>
</dbReference>
<dbReference type="Proteomes" id="UP001530377">
    <property type="component" value="Unassembled WGS sequence"/>
</dbReference>
<evidence type="ECO:0000259" key="11">
    <source>
        <dbReference type="Pfam" id="PF07569"/>
    </source>
</evidence>
<evidence type="ECO:0000256" key="2">
    <source>
        <dbReference type="ARBA" id="ARBA00007306"/>
    </source>
</evidence>
<dbReference type="EMBL" id="JALLPB020000384">
    <property type="protein sequence ID" value="KAL3809721.1"/>
    <property type="molecule type" value="Genomic_DNA"/>
</dbReference>
<proteinExistence type="inferred from homology"/>
<dbReference type="PROSITE" id="PS50082">
    <property type="entry name" value="WD_REPEATS_2"/>
    <property type="match status" value="3"/>
</dbReference>
<feature type="repeat" description="WD" evidence="9">
    <location>
        <begin position="449"/>
        <end position="480"/>
    </location>
</feature>
<gene>
    <name evidence="12" type="ORF">ACHAXA_004041</name>
</gene>
<accession>A0ABD3RDY8</accession>
<evidence type="ECO:0000256" key="7">
    <source>
        <dbReference type="ARBA" id="ARBA00023163"/>
    </source>
</evidence>
<name>A0ABD3RDY8_9STRA</name>
<dbReference type="PANTHER" id="PTHR13831:SF0">
    <property type="entry name" value="PROTEIN HIRA"/>
    <property type="match status" value="1"/>
</dbReference>
<sequence>MVLAEVPLWVIHGNATTSSDSNGVRTLPEMGFAESFNSCLHSTTASGDQLSAKHALSLLSSTRGLGRAPMYSIDVHPDGTRFATAGGDGNVKIWSMSCLFEGKFNQEDDKIYCLNKKKADVASKFLQDGNYVSSNTEDYFDNSSSSDEKRGHASSVIQKGMLPLENHQVGVNDLSGLVRRKNSSKITGFGCGGGDGGNSQPFMSAVSSAANLSNPLTTLVNFASRSGVGPSSPLSRLTQTTSATAGAATASTIGLDNINDDIFDTAHLNHPLSGHHKSKNHKLLCTIPSHDGSVLSLRFSPSGIYLATAGDDSCVKIFVRSATPSLVKGNLIAVGSGNGDTNWDDGGTGAGDDIEHWNRIAVCRGHHLDVVGLAWAPDDSHLVSCSLDSMHPIIVWRLFDVLHNKIDKEELPVNDGYSRMRFGVVVGNPLRTLSPVPVHYLQPHKILGRNVHTSTVKGVSFDPAGKYLASSGDDPAICIWRAFDDWELEARIDASSGIFRSKKRKRQSSVDHGTSTMIEEEDDPGELASLSLFRRISFAPDGSHVCATNATLRGKNIAAMISREGWMASVPQDGKTLLDGIKNANAHPPPGAANLVGHKQPVVVSRHCPVFFAVPSMSSQCGLSYSGVESEEGDDDGDAEPEYATLIALGDKRGFVTIWSTKSSRPLFKMQCSESRCTVTDISWGVVRCCSVKNDCNDRDRKDSLVMVVSLLDGYIVSLSFDIPTEVGGGSILSIEKTRRIFQCKYGIEDFVGDYFFSHDGQRQPKKRLVDDAGPILIENALQIAMEMEAEAENNGGVESGILETDINKKASQHLSSHQDASLLNGSLNIEERGLESLTEGGEQHICPLTANGASTSISDEDNGQADDADEKGDSKSKGKSRKSLKNAFDAASVAASVADGIASLAMNRGESSGSHTARAAQINTYKSSGPPDVANIETHSAVCSMGPIMRIPCTTSKILSVELTARTYTALSSTVMSSSPLDRNSNKVIADCINSTSEEAPSSSSWDFATITISRGGVKKWMDIIVGTKATAIAANHQLLVVGTSDGRLNLYGTSPTLGWTCCRAYRAFPPFVLGSPVVELNLCDCIDKQKSSLCELVVVTSDGNFFVYSIVTSDKPKLNYKGSIIPAMQHMHLQLRLTSPQPNLGRIQITDSNHLMLILVLPLTSPGRLIWGFIYNLQMELWMCISDTCNFVLSDLYSALPDGIETTQSDKSNQRQGQNDNRGILAKMERIIRSSAPAMASAKQIYQKVTTSKSNNGPTSNDIITRSHCEDRLACSIALGSSSEFKMWLRYYARFLVSSGNECALRFLVDILISGPSGSFEKDSTQPGYSPYFLSIGKETLGLNGKDLVRTAILPECLTSRHLQRLTNEISMELLLE</sequence>
<dbReference type="InterPro" id="IPR015943">
    <property type="entry name" value="WD40/YVTN_repeat-like_dom_sf"/>
</dbReference>
<feature type="region of interest" description="Disordered" evidence="10">
    <location>
        <begin position="503"/>
        <end position="523"/>
    </location>
</feature>
<keyword evidence="3 9" id="KW-0853">WD repeat</keyword>
<evidence type="ECO:0000256" key="4">
    <source>
        <dbReference type="ARBA" id="ARBA00022737"/>
    </source>
</evidence>
<dbReference type="InterPro" id="IPR036322">
    <property type="entry name" value="WD40_repeat_dom_sf"/>
</dbReference>
<keyword evidence="5" id="KW-0156">Chromatin regulator</keyword>
<comment type="caution">
    <text evidence="12">The sequence shown here is derived from an EMBL/GenBank/DDBJ whole genome shotgun (WGS) entry which is preliminary data.</text>
</comment>
<keyword evidence="13" id="KW-1185">Reference proteome</keyword>
<keyword evidence="6" id="KW-0805">Transcription regulation</keyword>
<evidence type="ECO:0000256" key="8">
    <source>
        <dbReference type="ARBA" id="ARBA00023242"/>
    </source>
</evidence>
<evidence type="ECO:0000256" key="1">
    <source>
        <dbReference type="ARBA" id="ARBA00004123"/>
    </source>
</evidence>
<keyword evidence="4" id="KW-0677">Repeat</keyword>
<evidence type="ECO:0000256" key="9">
    <source>
        <dbReference type="PROSITE-ProRule" id="PRU00221"/>
    </source>
</evidence>
<keyword evidence="8" id="KW-0539">Nucleus</keyword>
<dbReference type="Gene3D" id="2.130.10.10">
    <property type="entry name" value="YVTN repeat-like/Quinoprotein amine dehydrogenase"/>
    <property type="match status" value="2"/>
</dbReference>
<dbReference type="Pfam" id="PF00400">
    <property type="entry name" value="WD40"/>
    <property type="match status" value="4"/>
</dbReference>
<comment type="subcellular location">
    <subcellularLocation>
        <location evidence="1">Nucleus</location>
    </subcellularLocation>
</comment>
<evidence type="ECO:0000256" key="6">
    <source>
        <dbReference type="ARBA" id="ARBA00023015"/>
    </source>
</evidence>
<dbReference type="GO" id="GO:0005634">
    <property type="term" value="C:nucleus"/>
    <property type="evidence" value="ECO:0007669"/>
    <property type="project" value="UniProtKB-SubCell"/>
</dbReference>
<dbReference type="PANTHER" id="PTHR13831">
    <property type="entry name" value="MEMBER OF THE HIR1 FAMILY OF WD-REPEAT PROTEINS"/>
    <property type="match status" value="1"/>
</dbReference>
<feature type="region of interest" description="Disordered" evidence="10">
    <location>
        <begin position="846"/>
        <end position="884"/>
    </location>
</feature>
<dbReference type="InterPro" id="IPR011494">
    <property type="entry name" value="HIRA-like_C"/>
</dbReference>
<dbReference type="Pfam" id="PF07569">
    <property type="entry name" value="Hira"/>
    <property type="match status" value="1"/>
</dbReference>
<dbReference type="GO" id="GO:0006325">
    <property type="term" value="P:chromatin organization"/>
    <property type="evidence" value="ECO:0007669"/>
    <property type="project" value="UniProtKB-KW"/>
</dbReference>